<dbReference type="GO" id="GO:0033617">
    <property type="term" value="P:mitochondrial respiratory chain complex IV assembly"/>
    <property type="evidence" value="ECO:0007669"/>
    <property type="project" value="TreeGrafter"/>
</dbReference>
<dbReference type="GO" id="GO:0005743">
    <property type="term" value="C:mitochondrial inner membrane"/>
    <property type="evidence" value="ECO:0007669"/>
    <property type="project" value="UniProtKB-SubCell"/>
</dbReference>
<gene>
    <name evidence="8" type="primary">LOC111126501</name>
</gene>
<sequence>MSRRVFSIITKHICGRTVGWNGSMGISLESIHILRKIPQRHFTRGSVLMKMKNAPRTKPLVKSRSMTTNVLISLIPCFVGIAICLEYERRKKIRHLREVVKNQEGKTPVPLANIMSKLKNVPNQRDLEFTKVELEGEFDHAREVFIGYRANELPHLTPRGAKWQKGVYVITPFKLKDTGETVLVNRGWVPLSMADPRERQEGQLSGTVKLTGLLRCTERKNPFDFRPVQDTMNEKFFGNLNVEDIADYLNTKHVFVDADVESSIPDGPVGGQTKVLSHNSRRDESFIYILIMGSIALFWYTKIYPQRAAVRYVKMFYASRPPAYQLKE</sequence>
<dbReference type="InterPro" id="IPR002994">
    <property type="entry name" value="Surf1/Shy1"/>
</dbReference>
<dbReference type="OrthoDB" id="10040024at2759"/>
<protein>
    <recommendedName>
        <fullName evidence="6">SURF1-like protein</fullName>
    </recommendedName>
</protein>
<organism evidence="7 8">
    <name type="scientific">Crassostrea virginica</name>
    <name type="common">Eastern oyster</name>
    <dbReference type="NCBI Taxonomy" id="6565"/>
    <lineage>
        <taxon>Eukaryota</taxon>
        <taxon>Metazoa</taxon>
        <taxon>Spiralia</taxon>
        <taxon>Lophotrochozoa</taxon>
        <taxon>Mollusca</taxon>
        <taxon>Bivalvia</taxon>
        <taxon>Autobranchia</taxon>
        <taxon>Pteriomorphia</taxon>
        <taxon>Ostreida</taxon>
        <taxon>Ostreoidea</taxon>
        <taxon>Ostreidae</taxon>
        <taxon>Crassostrea</taxon>
    </lineage>
</organism>
<evidence type="ECO:0000256" key="2">
    <source>
        <dbReference type="ARBA" id="ARBA00007165"/>
    </source>
</evidence>
<dbReference type="RefSeq" id="XP_022326896.1">
    <property type="nucleotide sequence ID" value="XM_022471188.1"/>
</dbReference>
<feature type="transmembrane region" description="Helical" evidence="6">
    <location>
        <begin position="286"/>
        <end position="305"/>
    </location>
</feature>
<dbReference type="PANTHER" id="PTHR23427:SF2">
    <property type="entry name" value="SURFEIT LOCUS PROTEIN 1"/>
    <property type="match status" value="1"/>
</dbReference>
<comment type="function">
    <text evidence="6">Probably involved in the biogenesis of the COX complex.</text>
</comment>
<evidence type="ECO:0000313" key="7">
    <source>
        <dbReference type="Proteomes" id="UP000694844"/>
    </source>
</evidence>
<keyword evidence="7" id="KW-1185">Reference proteome</keyword>
<feature type="transmembrane region" description="Helical" evidence="6">
    <location>
        <begin position="66"/>
        <end position="87"/>
    </location>
</feature>
<keyword evidence="5 6" id="KW-0472">Membrane</keyword>
<dbReference type="KEGG" id="cvn:111126501"/>
<accession>A0A8B8DIT0</accession>
<dbReference type="InterPro" id="IPR045214">
    <property type="entry name" value="Surf1/Surf4"/>
</dbReference>
<dbReference type="PROSITE" id="PS50895">
    <property type="entry name" value="SURF1"/>
    <property type="match status" value="1"/>
</dbReference>
<evidence type="ECO:0000256" key="3">
    <source>
        <dbReference type="ARBA" id="ARBA00022692"/>
    </source>
</evidence>
<evidence type="ECO:0000256" key="5">
    <source>
        <dbReference type="ARBA" id="ARBA00023136"/>
    </source>
</evidence>
<dbReference type="PANTHER" id="PTHR23427">
    <property type="entry name" value="SURFEIT LOCUS PROTEIN"/>
    <property type="match status" value="1"/>
</dbReference>
<evidence type="ECO:0000256" key="6">
    <source>
        <dbReference type="RuleBase" id="RU363076"/>
    </source>
</evidence>
<dbReference type="GeneID" id="111126501"/>
<dbReference type="AlphaFoldDB" id="A0A8B8DIT0"/>
<comment type="similarity">
    <text evidence="2 6">Belongs to the SURF1 family.</text>
</comment>
<keyword evidence="3 6" id="KW-0812">Transmembrane</keyword>
<dbReference type="Pfam" id="PF02104">
    <property type="entry name" value="SURF1"/>
    <property type="match status" value="1"/>
</dbReference>
<comment type="subcellular location">
    <subcellularLocation>
        <location evidence="1">Membrane</location>
    </subcellularLocation>
    <subcellularLocation>
        <location evidence="6">Mitochondrion inner membrane</location>
        <topology evidence="6">Multi-pass membrane protein</topology>
    </subcellularLocation>
</comment>
<evidence type="ECO:0000313" key="8">
    <source>
        <dbReference type="RefSeq" id="XP_022326896.1"/>
    </source>
</evidence>
<name>A0A8B8DIT0_CRAVI</name>
<keyword evidence="6" id="KW-0496">Mitochondrion</keyword>
<proteinExistence type="inferred from homology"/>
<dbReference type="CDD" id="cd06662">
    <property type="entry name" value="SURF1"/>
    <property type="match status" value="1"/>
</dbReference>
<keyword evidence="6" id="KW-0999">Mitochondrion inner membrane</keyword>
<keyword evidence="4 6" id="KW-1133">Transmembrane helix</keyword>
<evidence type="ECO:0000256" key="4">
    <source>
        <dbReference type="ARBA" id="ARBA00022989"/>
    </source>
</evidence>
<reference evidence="8" key="1">
    <citation type="submission" date="2025-08" db="UniProtKB">
        <authorList>
            <consortium name="RefSeq"/>
        </authorList>
    </citation>
    <scope>IDENTIFICATION</scope>
    <source>
        <tissue evidence="8">Whole sample</tissue>
    </source>
</reference>
<dbReference type="Proteomes" id="UP000694844">
    <property type="component" value="Chromosome 3"/>
</dbReference>
<evidence type="ECO:0000256" key="1">
    <source>
        <dbReference type="ARBA" id="ARBA00004370"/>
    </source>
</evidence>